<dbReference type="Pfam" id="PF25019">
    <property type="entry name" value="LRR_R13L1-DRL21"/>
    <property type="match status" value="1"/>
</dbReference>
<keyword evidence="3" id="KW-1185">Reference proteome</keyword>
<dbReference type="InterPro" id="IPR032675">
    <property type="entry name" value="LRR_dom_sf"/>
</dbReference>
<dbReference type="InterPro" id="IPR056789">
    <property type="entry name" value="LRR_R13L1-DRL21"/>
</dbReference>
<dbReference type="PANTHER" id="PTHR47186:SF3">
    <property type="entry name" value="OS09G0267800 PROTEIN"/>
    <property type="match status" value="1"/>
</dbReference>
<feature type="domain" description="R13L1/DRL21-like LRR repeat region" evidence="1">
    <location>
        <begin position="52"/>
        <end position="176"/>
    </location>
</feature>
<name>A0ABU6VSE6_9FABA</name>
<evidence type="ECO:0000313" key="3">
    <source>
        <dbReference type="Proteomes" id="UP001341840"/>
    </source>
</evidence>
<organism evidence="2 3">
    <name type="scientific">Stylosanthes scabra</name>
    <dbReference type="NCBI Taxonomy" id="79078"/>
    <lineage>
        <taxon>Eukaryota</taxon>
        <taxon>Viridiplantae</taxon>
        <taxon>Streptophyta</taxon>
        <taxon>Embryophyta</taxon>
        <taxon>Tracheophyta</taxon>
        <taxon>Spermatophyta</taxon>
        <taxon>Magnoliopsida</taxon>
        <taxon>eudicotyledons</taxon>
        <taxon>Gunneridae</taxon>
        <taxon>Pentapetalae</taxon>
        <taxon>rosids</taxon>
        <taxon>fabids</taxon>
        <taxon>Fabales</taxon>
        <taxon>Fabaceae</taxon>
        <taxon>Papilionoideae</taxon>
        <taxon>50 kb inversion clade</taxon>
        <taxon>dalbergioids sensu lato</taxon>
        <taxon>Dalbergieae</taxon>
        <taxon>Pterocarpus clade</taxon>
        <taxon>Stylosanthes</taxon>
    </lineage>
</organism>
<proteinExistence type="predicted"/>
<reference evidence="2 3" key="1">
    <citation type="journal article" date="2023" name="Plants (Basel)">
        <title>Bridging the Gap: Combining Genomics and Transcriptomics Approaches to Understand Stylosanthes scabra, an Orphan Legume from the Brazilian Caatinga.</title>
        <authorList>
            <person name="Ferreira-Neto J.R.C."/>
            <person name="da Silva M.D."/>
            <person name="Binneck E."/>
            <person name="de Melo N.F."/>
            <person name="da Silva R.H."/>
            <person name="de Melo A.L.T.M."/>
            <person name="Pandolfi V."/>
            <person name="Bustamante F.O."/>
            <person name="Brasileiro-Vidal A.C."/>
            <person name="Benko-Iseppon A.M."/>
        </authorList>
    </citation>
    <scope>NUCLEOTIDE SEQUENCE [LARGE SCALE GENOMIC DNA]</scope>
    <source>
        <tissue evidence="2">Leaves</tissue>
    </source>
</reference>
<dbReference type="PANTHER" id="PTHR47186">
    <property type="entry name" value="LEUCINE-RICH REPEAT-CONTAINING PROTEIN 57"/>
    <property type="match status" value="1"/>
</dbReference>
<dbReference type="Gene3D" id="3.80.10.10">
    <property type="entry name" value="Ribonuclease Inhibitor"/>
    <property type="match status" value="2"/>
</dbReference>
<comment type="caution">
    <text evidence="2">The sequence shown here is derived from an EMBL/GenBank/DDBJ whole genome shotgun (WGS) entry which is preliminary data.</text>
</comment>
<protein>
    <recommendedName>
        <fullName evidence="1">R13L1/DRL21-like LRR repeat region domain-containing protein</fullName>
    </recommendedName>
</protein>
<sequence>MLPNRLQDLVSLRHLDIQGASSLIEMPTGMGKLKHLNFLSDYIVGEEEENGIRELGSLDNLHGSFCISKLENIKNRGEASEANMGNKKHINTLILVWHPDDNADDVETARDILDRLQPHQNLKELLIEGYWGQTFADWLGLSCYSKMTGLSLMTVQFDVFEELACSLPRAPKLCQLSVNGGNVKPHNEVISITQLAMSALECLSHIQSPGQLQLNWLLEIEVRECGLLTFPLGNFPNLKKLKLSSFKNMEYVEVPHALPSLLYLDISFCSSLISLPALGRAAPRLEVLSIQYCAIVDCFAEECLPQSLKQLRINGCDELASWIASKGLQCQGLTHLLVSSCHPRPLGDKS</sequence>
<dbReference type="Proteomes" id="UP001341840">
    <property type="component" value="Unassembled WGS sequence"/>
</dbReference>
<evidence type="ECO:0000313" key="2">
    <source>
        <dbReference type="EMBL" id="MED6175280.1"/>
    </source>
</evidence>
<evidence type="ECO:0000259" key="1">
    <source>
        <dbReference type="Pfam" id="PF25019"/>
    </source>
</evidence>
<gene>
    <name evidence="2" type="ORF">PIB30_076945</name>
</gene>
<accession>A0ABU6VSE6</accession>
<dbReference type="SUPFAM" id="SSF52058">
    <property type="entry name" value="L domain-like"/>
    <property type="match status" value="1"/>
</dbReference>
<dbReference type="EMBL" id="JASCZI010152056">
    <property type="protein sequence ID" value="MED6175280.1"/>
    <property type="molecule type" value="Genomic_DNA"/>
</dbReference>